<feature type="coiled-coil region" evidence="1">
    <location>
        <begin position="231"/>
        <end position="258"/>
    </location>
</feature>
<sequence length="278" mass="32459">MNENKGLLETIKCNECDSLMRKSMIDYKEEYDSEIISINNVEGYLCHKCGNQIPTEESIKYINDLIHLEKVKIKAEKLKKQEYILVNNLSNIRQGIGLSQKDLANFLDSAEQRLGVIERNTNTPTIIVEHLIASFLGVKTDDLYEMVFISPELYNKLLNIELIDHGNGNYKFKHVPTIAKVREEIWEKREELKNSNAQKIRLRNMIKTEKIDRDEGLAQIEALDSKIEEIKKIKDDKKNGLEKRLKKLEGKHSMIIKQERVIDKDTWEKVITSFSEYF</sequence>
<dbReference type="PROSITE" id="PS50943">
    <property type="entry name" value="HTH_CROC1"/>
    <property type="match status" value="1"/>
</dbReference>
<dbReference type="CDD" id="cd00093">
    <property type="entry name" value="HTH_XRE"/>
    <property type="match status" value="1"/>
</dbReference>
<dbReference type="InterPro" id="IPR022453">
    <property type="entry name" value="Znf_MqsA-type"/>
</dbReference>
<reference evidence="3 4" key="1">
    <citation type="submission" date="2022-06" db="EMBL/GenBank/DDBJ databases">
        <title>Isolation of gut microbiota from human fecal samples.</title>
        <authorList>
            <person name="Pamer E.G."/>
            <person name="Barat B."/>
            <person name="Waligurski E."/>
            <person name="Medina S."/>
            <person name="Paddock L."/>
            <person name="Mostad J."/>
        </authorList>
    </citation>
    <scope>NUCLEOTIDE SEQUENCE [LARGE SCALE GENOMIC DNA]</scope>
    <source>
        <strain evidence="3 4">DFI.7.95</strain>
    </source>
</reference>
<protein>
    <submittedName>
        <fullName evidence="3">YgiT-type zinc finger protein</fullName>
    </submittedName>
</protein>
<dbReference type="RefSeq" id="WP_256312419.1">
    <property type="nucleotide sequence ID" value="NZ_JANGAC010000016.1"/>
</dbReference>
<dbReference type="InterPro" id="IPR001387">
    <property type="entry name" value="Cro/C1-type_HTH"/>
</dbReference>
<evidence type="ECO:0000256" key="1">
    <source>
        <dbReference type="SAM" id="Coils"/>
    </source>
</evidence>
<keyword evidence="1" id="KW-0175">Coiled coil</keyword>
<gene>
    <name evidence="3" type="ORF">NE686_17135</name>
</gene>
<proteinExistence type="predicted"/>
<evidence type="ECO:0000313" key="3">
    <source>
        <dbReference type="EMBL" id="MCQ4924829.1"/>
    </source>
</evidence>
<name>A0ABT1SEC3_9FIRM</name>
<dbReference type="NCBIfam" id="TIGR03831">
    <property type="entry name" value="YgiT_finger"/>
    <property type="match status" value="1"/>
</dbReference>
<accession>A0ABT1SEC3</accession>
<feature type="domain" description="HTH cro/C1-type" evidence="2">
    <location>
        <begin position="89"/>
        <end position="143"/>
    </location>
</feature>
<dbReference type="Gene3D" id="1.10.260.40">
    <property type="entry name" value="lambda repressor-like DNA-binding domains"/>
    <property type="match status" value="1"/>
</dbReference>
<dbReference type="Gene3D" id="3.10.20.860">
    <property type="match status" value="1"/>
</dbReference>
<organism evidence="3 4">
    <name type="scientific">Tissierella carlieri</name>
    <dbReference type="NCBI Taxonomy" id="689904"/>
    <lineage>
        <taxon>Bacteria</taxon>
        <taxon>Bacillati</taxon>
        <taxon>Bacillota</taxon>
        <taxon>Tissierellia</taxon>
        <taxon>Tissierellales</taxon>
        <taxon>Tissierellaceae</taxon>
        <taxon>Tissierella</taxon>
    </lineage>
</organism>
<dbReference type="InterPro" id="IPR010982">
    <property type="entry name" value="Lambda_DNA-bd_dom_sf"/>
</dbReference>
<keyword evidence="4" id="KW-1185">Reference proteome</keyword>
<evidence type="ECO:0000259" key="2">
    <source>
        <dbReference type="PROSITE" id="PS50943"/>
    </source>
</evidence>
<evidence type="ECO:0000313" key="4">
    <source>
        <dbReference type="Proteomes" id="UP001524478"/>
    </source>
</evidence>
<dbReference type="Proteomes" id="UP001524478">
    <property type="component" value="Unassembled WGS sequence"/>
</dbReference>
<comment type="caution">
    <text evidence="3">The sequence shown here is derived from an EMBL/GenBank/DDBJ whole genome shotgun (WGS) entry which is preliminary data.</text>
</comment>
<dbReference type="EMBL" id="JANGAC010000016">
    <property type="protein sequence ID" value="MCQ4924829.1"/>
    <property type="molecule type" value="Genomic_DNA"/>
</dbReference>
<dbReference type="SUPFAM" id="SSF47413">
    <property type="entry name" value="lambda repressor-like DNA-binding domains"/>
    <property type="match status" value="1"/>
</dbReference>